<accession>A0A067SKI9</accession>
<keyword evidence="2" id="KW-0053">Apoptosis</keyword>
<dbReference type="GO" id="GO:0006915">
    <property type="term" value="P:apoptotic process"/>
    <property type="evidence" value="ECO:0007669"/>
    <property type="project" value="UniProtKB-KW"/>
</dbReference>
<evidence type="ECO:0000313" key="7">
    <source>
        <dbReference type="Proteomes" id="UP000027222"/>
    </source>
</evidence>
<feature type="region of interest" description="Disordered" evidence="4">
    <location>
        <begin position="343"/>
        <end position="384"/>
    </location>
</feature>
<dbReference type="AlphaFoldDB" id="A0A067SKI9"/>
<sequence length="602" mass="66960">MYPEALRQVLARQDDMRIRLPPSLRFAQNALMYLKSREPRLFALIIAIDTYKSTNAHCFRGAESDAQAFMDYLINHLGTPLQQITLLLNEKATRSGIIDAFTELANDSRVQSGDPIVFYYAGHGGETTAYKWQGVGDTASKNKMIIPYDYSFVHGQEVLPIEDDAIDKLINIIARPIPSCTLVFLDCCQSCIGDLNVDILDQAAQLADEVHNPAVLENIIYDQTRSSKPIPRFCDGGSMSNLLLTACGSINLALEFKGRSKLSMALILLLQTVGPGRLRYCDIQTHAGFPLVDNHGAAILDTSFDAGTYAHSINVHSNNVEGNNVWNTQNEVVNLHVHYSETSYGPPIDHGRRSELPGGFEGSPNTRLPRRSRAEAGSNQTQSEYSLNLLTSPHSPEHHIDRFGMGEEHIREVRKLFKNLIGLVQNRSNNMDTKLYEDEGAETSISTNGTNGVDDLISRMARLSITDKNPETTAQRSANVAKRVTHSPDQCSPHGKEFKFPLSVQDIHSLVKKSVESAIQKRTIGIHPHLPPWGIPLDTSIQRIPASLNSYPIYSPPNSATRSNRKAPARYYSDGRLNRPDWVQFTRPDEGYDADNEGVRLN</sequence>
<dbReference type="Pfam" id="PF00656">
    <property type="entry name" value="Peptidase_C14"/>
    <property type="match status" value="1"/>
</dbReference>
<evidence type="ECO:0000259" key="5">
    <source>
        <dbReference type="Pfam" id="PF00656"/>
    </source>
</evidence>
<keyword evidence="3" id="KW-0788">Thiol protease</keyword>
<protein>
    <recommendedName>
        <fullName evidence="5">Peptidase C14 caspase domain-containing protein</fullName>
    </recommendedName>
</protein>
<evidence type="ECO:0000313" key="6">
    <source>
        <dbReference type="EMBL" id="KDR70522.1"/>
    </source>
</evidence>
<evidence type="ECO:0000256" key="2">
    <source>
        <dbReference type="ARBA" id="ARBA00022703"/>
    </source>
</evidence>
<keyword evidence="7" id="KW-1185">Reference proteome</keyword>
<feature type="region of interest" description="Disordered" evidence="4">
    <location>
        <begin position="550"/>
        <end position="602"/>
    </location>
</feature>
<evidence type="ECO:0000256" key="1">
    <source>
        <dbReference type="ARBA" id="ARBA00009005"/>
    </source>
</evidence>
<dbReference type="GO" id="GO:0005737">
    <property type="term" value="C:cytoplasm"/>
    <property type="evidence" value="ECO:0007669"/>
    <property type="project" value="TreeGrafter"/>
</dbReference>
<feature type="compositionally biased region" description="Polar residues" evidence="4">
    <location>
        <begin position="550"/>
        <end position="562"/>
    </location>
</feature>
<feature type="domain" description="Peptidase C14 caspase" evidence="5">
    <location>
        <begin position="42"/>
        <end position="199"/>
    </location>
</feature>
<comment type="similarity">
    <text evidence="1">Belongs to the peptidase C14B family.</text>
</comment>
<dbReference type="GO" id="GO:0006508">
    <property type="term" value="P:proteolysis"/>
    <property type="evidence" value="ECO:0007669"/>
    <property type="project" value="InterPro"/>
</dbReference>
<dbReference type="Gene3D" id="3.40.50.1460">
    <property type="match status" value="1"/>
</dbReference>
<keyword evidence="3" id="KW-0645">Protease</keyword>
<dbReference type="InterPro" id="IPR011600">
    <property type="entry name" value="Pept_C14_caspase"/>
</dbReference>
<dbReference type="InterPro" id="IPR050452">
    <property type="entry name" value="Metacaspase"/>
</dbReference>
<keyword evidence="3" id="KW-0378">Hydrolase</keyword>
<reference evidence="7" key="1">
    <citation type="journal article" date="2014" name="Proc. Natl. Acad. Sci. U.S.A.">
        <title>Extensive sampling of basidiomycete genomes demonstrates inadequacy of the white-rot/brown-rot paradigm for wood decay fungi.</title>
        <authorList>
            <person name="Riley R."/>
            <person name="Salamov A.A."/>
            <person name="Brown D.W."/>
            <person name="Nagy L.G."/>
            <person name="Floudas D."/>
            <person name="Held B.W."/>
            <person name="Levasseur A."/>
            <person name="Lombard V."/>
            <person name="Morin E."/>
            <person name="Otillar R."/>
            <person name="Lindquist E.A."/>
            <person name="Sun H."/>
            <person name="LaButti K.M."/>
            <person name="Schmutz J."/>
            <person name="Jabbour D."/>
            <person name="Luo H."/>
            <person name="Baker S.E."/>
            <person name="Pisabarro A.G."/>
            <person name="Walton J.D."/>
            <person name="Blanchette R.A."/>
            <person name="Henrissat B."/>
            <person name="Martin F."/>
            <person name="Cullen D."/>
            <person name="Hibbett D.S."/>
            <person name="Grigoriev I.V."/>
        </authorList>
    </citation>
    <scope>NUCLEOTIDE SEQUENCE [LARGE SCALE GENOMIC DNA]</scope>
    <source>
        <strain evidence="7">CBS 339.88</strain>
    </source>
</reference>
<dbReference type="SUPFAM" id="SSF52129">
    <property type="entry name" value="Caspase-like"/>
    <property type="match status" value="1"/>
</dbReference>
<dbReference type="PANTHER" id="PTHR48104">
    <property type="entry name" value="METACASPASE-4"/>
    <property type="match status" value="1"/>
</dbReference>
<dbReference type="InterPro" id="IPR029030">
    <property type="entry name" value="Caspase-like_dom_sf"/>
</dbReference>
<dbReference type="HOGENOM" id="CLU_453437_0_0_1"/>
<dbReference type="EMBL" id="KL142397">
    <property type="protein sequence ID" value="KDR70522.1"/>
    <property type="molecule type" value="Genomic_DNA"/>
</dbReference>
<organism evidence="6 7">
    <name type="scientific">Galerina marginata (strain CBS 339.88)</name>
    <dbReference type="NCBI Taxonomy" id="685588"/>
    <lineage>
        <taxon>Eukaryota</taxon>
        <taxon>Fungi</taxon>
        <taxon>Dikarya</taxon>
        <taxon>Basidiomycota</taxon>
        <taxon>Agaricomycotina</taxon>
        <taxon>Agaricomycetes</taxon>
        <taxon>Agaricomycetidae</taxon>
        <taxon>Agaricales</taxon>
        <taxon>Agaricineae</taxon>
        <taxon>Strophariaceae</taxon>
        <taxon>Galerina</taxon>
    </lineage>
</organism>
<dbReference type="Proteomes" id="UP000027222">
    <property type="component" value="Unassembled WGS sequence"/>
</dbReference>
<dbReference type="GO" id="GO:0004197">
    <property type="term" value="F:cysteine-type endopeptidase activity"/>
    <property type="evidence" value="ECO:0007669"/>
    <property type="project" value="InterPro"/>
</dbReference>
<dbReference type="PANTHER" id="PTHR48104:SF30">
    <property type="entry name" value="METACASPASE-1"/>
    <property type="match status" value="1"/>
</dbReference>
<evidence type="ECO:0000256" key="3">
    <source>
        <dbReference type="ARBA" id="ARBA00022807"/>
    </source>
</evidence>
<gene>
    <name evidence="6" type="ORF">GALMADRAFT_144792</name>
</gene>
<proteinExistence type="inferred from homology"/>
<dbReference type="OrthoDB" id="3223806at2759"/>
<evidence type="ECO:0000256" key="4">
    <source>
        <dbReference type="SAM" id="MobiDB-lite"/>
    </source>
</evidence>
<name>A0A067SKI9_GALM3</name>